<feature type="non-terminal residue" evidence="1">
    <location>
        <position position="1"/>
    </location>
</feature>
<feature type="non-terminal residue" evidence="1">
    <location>
        <position position="101"/>
    </location>
</feature>
<dbReference type="AlphaFoldDB" id="A0A0A9W2B4"/>
<dbReference type="GO" id="GO:0008233">
    <property type="term" value="F:peptidase activity"/>
    <property type="evidence" value="ECO:0007669"/>
    <property type="project" value="UniProtKB-KW"/>
</dbReference>
<dbReference type="GO" id="GO:0006508">
    <property type="term" value="P:proteolysis"/>
    <property type="evidence" value="ECO:0007669"/>
    <property type="project" value="UniProtKB-KW"/>
</dbReference>
<name>A0A0A9W2B4_LYGHE</name>
<keyword evidence="1" id="KW-0378">Hydrolase</keyword>
<gene>
    <name evidence="1" type="primary">hslU_4</name>
    <name evidence="1" type="ORF">CM83_3895</name>
</gene>
<proteinExistence type="predicted"/>
<protein>
    <submittedName>
        <fullName evidence="1">ATP-dependent protease ATPase subunit HslU</fullName>
    </submittedName>
</protein>
<dbReference type="EMBL" id="GBHO01042048">
    <property type="protein sequence ID" value="JAG01556.1"/>
    <property type="molecule type" value="Transcribed_RNA"/>
</dbReference>
<reference evidence="1" key="2">
    <citation type="submission" date="2014-07" db="EMBL/GenBank/DDBJ databases">
        <authorList>
            <person name="Hull J."/>
        </authorList>
    </citation>
    <scope>NUCLEOTIDE SEQUENCE</scope>
</reference>
<reference evidence="1" key="1">
    <citation type="journal article" date="2014" name="PLoS ONE">
        <title>Transcriptome-Based Identification of ABC Transporters in the Western Tarnished Plant Bug Lygus hesperus.</title>
        <authorList>
            <person name="Hull J.J."/>
            <person name="Chaney K."/>
            <person name="Geib S.M."/>
            <person name="Fabrick J.A."/>
            <person name="Brent C.S."/>
            <person name="Walsh D."/>
            <person name="Lavine L.C."/>
        </authorList>
    </citation>
    <scope>NUCLEOTIDE SEQUENCE</scope>
</reference>
<keyword evidence="1" id="KW-0645">Protease</keyword>
<organism evidence="1">
    <name type="scientific">Lygus hesperus</name>
    <name type="common">Western plant bug</name>
    <dbReference type="NCBI Taxonomy" id="30085"/>
    <lineage>
        <taxon>Eukaryota</taxon>
        <taxon>Metazoa</taxon>
        <taxon>Ecdysozoa</taxon>
        <taxon>Arthropoda</taxon>
        <taxon>Hexapoda</taxon>
        <taxon>Insecta</taxon>
        <taxon>Pterygota</taxon>
        <taxon>Neoptera</taxon>
        <taxon>Paraneoptera</taxon>
        <taxon>Hemiptera</taxon>
        <taxon>Heteroptera</taxon>
        <taxon>Panheteroptera</taxon>
        <taxon>Cimicomorpha</taxon>
        <taxon>Miridae</taxon>
        <taxon>Mirini</taxon>
        <taxon>Lygus</taxon>
    </lineage>
</organism>
<evidence type="ECO:0000313" key="1">
    <source>
        <dbReference type="EMBL" id="JAG01556.1"/>
    </source>
</evidence>
<accession>A0A0A9W2B4</accession>
<sequence>HFPILMELSVMYNKAFRTTKRWNMLKADWPSYADHIREHSRECSNIIDRENVQREYNKLVEVIYQAADAHINKVKQASTHYSKATPYWNTECAQVLSNRQE</sequence>